<dbReference type="InterPro" id="IPR000524">
    <property type="entry name" value="Tscrpt_reg_HTH_GntR"/>
</dbReference>
<keyword evidence="3" id="KW-0804">Transcription</keyword>
<dbReference type="SUPFAM" id="SSF46785">
    <property type="entry name" value="Winged helix' DNA-binding domain"/>
    <property type="match status" value="1"/>
</dbReference>
<dbReference type="Pfam" id="PF00392">
    <property type="entry name" value="GntR"/>
    <property type="match status" value="1"/>
</dbReference>
<dbReference type="GO" id="GO:0003677">
    <property type="term" value="F:DNA binding"/>
    <property type="evidence" value="ECO:0007669"/>
    <property type="project" value="UniProtKB-KW"/>
</dbReference>
<dbReference type="GO" id="GO:0003700">
    <property type="term" value="F:DNA-binding transcription factor activity"/>
    <property type="evidence" value="ECO:0007669"/>
    <property type="project" value="InterPro"/>
</dbReference>
<dbReference type="Gene3D" id="1.10.10.10">
    <property type="entry name" value="Winged helix-like DNA-binding domain superfamily/Winged helix DNA-binding domain"/>
    <property type="match status" value="1"/>
</dbReference>
<feature type="domain" description="HTH gntR-type" evidence="4">
    <location>
        <begin position="7"/>
        <end position="75"/>
    </location>
</feature>
<evidence type="ECO:0000259" key="4">
    <source>
        <dbReference type="PROSITE" id="PS50949"/>
    </source>
</evidence>
<accession>A0A212M1V6</accession>
<reference evidence="5" key="1">
    <citation type="submission" date="2016-08" db="EMBL/GenBank/DDBJ databases">
        <authorList>
            <person name="Seilhamer J.J."/>
        </authorList>
    </citation>
    <scope>NUCLEOTIDE SEQUENCE</scope>
    <source>
        <strain evidence="5">86</strain>
    </source>
</reference>
<dbReference type="PANTHER" id="PTHR43537">
    <property type="entry name" value="TRANSCRIPTIONAL REGULATOR, GNTR FAMILY"/>
    <property type="match status" value="1"/>
</dbReference>
<dbReference type="InterPro" id="IPR011711">
    <property type="entry name" value="GntR_C"/>
</dbReference>
<sequence>MAQIKKVKLSDTVVEEVLKALENGRFKPGEKIPSESVLTKEFGVSRTTLREAFQKLELLGKMSIRQGDGTYVNDGPPPTIYNHINSAFIFGNTDMTKLLEARECLEMYAIKLVANRATAEDVARLYESISSEKDNLTPQNFPKQDFLFHQLLIELSDNPILLGFWTSIMSLIKEEQTRIANIPGVPEQAWETHKQIIKAIEKNDAKKAQACMQQHLSLLPGIVLSDVSHRKSRENNK</sequence>
<dbReference type="RefSeq" id="WP_075757299.1">
    <property type="nucleotide sequence ID" value="NZ_LT608335.1"/>
</dbReference>
<name>A0A212M1V6_9FIRM</name>
<dbReference type="CDD" id="cd07377">
    <property type="entry name" value="WHTH_GntR"/>
    <property type="match status" value="1"/>
</dbReference>
<dbReference type="AlphaFoldDB" id="A0A212M1V6"/>
<evidence type="ECO:0000256" key="3">
    <source>
        <dbReference type="ARBA" id="ARBA00023163"/>
    </source>
</evidence>
<dbReference type="InterPro" id="IPR008920">
    <property type="entry name" value="TF_FadR/GntR_C"/>
</dbReference>
<dbReference type="SMART" id="SM00895">
    <property type="entry name" value="FCD"/>
    <property type="match status" value="1"/>
</dbReference>
<dbReference type="PRINTS" id="PR00035">
    <property type="entry name" value="HTHGNTR"/>
</dbReference>
<evidence type="ECO:0000256" key="2">
    <source>
        <dbReference type="ARBA" id="ARBA00023125"/>
    </source>
</evidence>
<dbReference type="PROSITE" id="PS50949">
    <property type="entry name" value="HTH_GNTR"/>
    <property type="match status" value="1"/>
</dbReference>
<dbReference type="EMBL" id="FMJE01000007">
    <property type="protein sequence ID" value="SCM83792.1"/>
    <property type="molecule type" value="Genomic_DNA"/>
</dbReference>
<dbReference type="SMART" id="SM00345">
    <property type="entry name" value="HTH_GNTR"/>
    <property type="match status" value="1"/>
</dbReference>
<dbReference type="Gene3D" id="1.20.120.530">
    <property type="entry name" value="GntR ligand-binding domain-like"/>
    <property type="match status" value="1"/>
</dbReference>
<keyword evidence="2" id="KW-0238">DNA-binding</keyword>
<evidence type="ECO:0000256" key="1">
    <source>
        <dbReference type="ARBA" id="ARBA00023015"/>
    </source>
</evidence>
<protein>
    <submittedName>
        <fullName evidence="5">Putative Transcriptional regulator, GntR family</fullName>
    </submittedName>
</protein>
<dbReference type="InterPro" id="IPR036390">
    <property type="entry name" value="WH_DNA-bd_sf"/>
</dbReference>
<evidence type="ECO:0000313" key="5">
    <source>
        <dbReference type="EMBL" id="SCM83792.1"/>
    </source>
</evidence>
<keyword evidence="1" id="KW-0805">Transcription regulation</keyword>
<dbReference type="PANTHER" id="PTHR43537:SF5">
    <property type="entry name" value="UXU OPERON TRANSCRIPTIONAL REGULATOR"/>
    <property type="match status" value="1"/>
</dbReference>
<dbReference type="Pfam" id="PF07729">
    <property type="entry name" value="FCD"/>
    <property type="match status" value="1"/>
</dbReference>
<proteinExistence type="predicted"/>
<dbReference type="SUPFAM" id="SSF48008">
    <property type="entry name" value="GntR ligand-binding domain-like"/>
    <property type="match status" value="1"/>
</dbReference>
<dbReference type="InterPro" id="IPR036388">
    <property type="entry name" value="WH-like_DNA-bd_sf"/>
</dbReference>
<gene>
    <name evidence="5" type="ORF">KL86SPO_70650</name>
</gene>
<organism evidence="5">
    <name type="scientific">uncultured Sporomusa sp</name>
    <dbReference type="NCBI Taxonomy" id="307249"/>
    <lineage>
        <taxon>Bacteria</taxon>
        <taxon>Bacillati</taxon>
        <taxon>Bacillota</taxon>
        <taxon>Negativicutes</taxon>
        <taxon>Selenomonadales</taxon>
        <taxon>Sporomusaceae</taxon>
        <taxon>Sporomusa</taxon>
        <taxon>environmental samples</taxon>
    </lineage>
</organism>